<dbReference type="PANTHER" id="PTHR11091">
    <property type="entry name" value="OXIDOREDUCTASE-RELATED"/>
    <property type="match status" value="1"/>
</dbReference>
<dbReference type="SUPFAM" id="SSF89733">
    <property type="entry name" value="L-sulfolactate dehydrogenase-like"/>
    <property type="match status" value="1"/>
</dbReference>
<keyword evidence="4" id="KW-1185">Reference proteome</keyword>
<dbReference type="InterPro" id="IPR043144">
    <property type="entry name" value="Mal/L-sulf/L-lact_DH-like_ah"/>
</dbReference>
<organism evidence="3 4">
    <name type="scientific">Variovorax ureilyticus</name>
    <dbReference type="NCBI Taxonomy" id="1836198"/>
    <lineage>
        <taxon>Bacteria</taxon>
        <taxon>Pseudomonadati</taxon>
        <taxon>Pseudomonadota</taxon>
        <taxon>Betaproteobacteria</taxon>
        <taxon>Burkholderiales</taxon>
        <taxon>Comamonadaceae</taxon>
        <taxon>Variovorax</taxon>
    </lineage>
</organism>
<dbReference type="RefSeq" id="WP_340360732.1">
    <property type="nucleotide sequence ID" value="NZ_JBBKZU010000021.1"/>
</dbReference>
<sequence>MRTTTVSLEDLQSVIARALRLHGASEPVAEHVAEALGRAEQRGNTHCGLRHLEHDCAQLMSGRVLGTVTPAIYRPRPGLIHVDAKNGFAQPAFAMGLPDALSAARTLGVGVLAISKAYTCAALGYFPERIAQHGFIGVAFTTASARVAAPGGSKRVLGTNPMAMSVPDGKGAIAFQFDQCTSAANLRHVREAAARAAPIPQGWAVSPNGHPTTDALKALAGALLPAGGSRGFGIGLMAEVLGSFYTDSAMSLDTENLQSPSGPAHGIGVFCLLLDPAAIAGAHFWSKLDRLKESILSEPGTRLPGTRRETQPSITVEIDAWERAQSLARSQIGGRVIAH</sequence>
<keyword evidence="2" id="KW-0560">Oxidoreductase</keyword>
<evidence type="ECO:0000313" key="4">
    <source>
        <dbReference type="Proteomes" id="UP001365846"/>
    </source>
</evidence>
<evidence type="ECO:0000256" key="1">
    <source>
        <dbReference type="ARBA" id="ARBA00006056"/>
    </source>
</evidence>
<dbReference type="Gene3D" id="1.10.1530.10">
    <property type="match status" value="1"/>
</dbReference>
<dbReference type="InterPro" id="IPR036111">
    <property type="entry name" value="Mal/L-sulfo/L-lacto_DH-like_sf"/>
</dbReference>
<dbReference type="Gene3D" id="3.30.1370.60">
    <property type="entry name" value="Hypothetical oxidoreductase yiak, domain 2"/>
    <property type="match status" value="1"/>
</dbReference>
<dbReference type="InterPro" id="IPR003767">
    <property type="entry name" value="Malate/L-lactate_DH-like"/>
</dbReference>
<dbReference type="PANTHER" id="PTHR11091:SF0">
    <property type="entry name" value="MALATE DEHYDROGENASE"/>
    <property type="match status" value="1"/>
</dbReference>
<dbReference type="EMBL" id="JBBKZU010000021">
    <property type="protein sequence ID" value="MEJ8815527.1"/>
    <property type="molecule type" value="Genomic_DNA"/>
</dbReference>
<dbReference type="Pfam" id="PF02615">
    <property type="entry name" value="Ldh_2"/>
    <property type="match status" value="1"/>
</dbReference>
<proteinExistence type="inferred from homology"/>
<name>A0ABU8VPE5_9BURK</name>
<comment type="similarity">
    <text evidence="1">Belongs to the LDH2/MDH2 oxidoreductase family.</text>
</comment>
<evidence type="ECO:0000256" key="2">
    <source>
        <dbReference type="ARBA" id="ARBA00023002"/>
    </source>
</evidence>
<gene>
    <name evidence="3" type="ORF">WKW77_30995</name>
</gene>
<dbReference type="Proteomes" id="UP001365846">
    <property type="component" value="Unassembled WGS sequence"/>
</dbReference>
<evidence type="ECO:0000313" key="3">
    <source>
        <dbReference type="EMBL" id="MEJ8815527.1"/>
    </source>
</evidence>
<protein>
    <submittedName>
        <fullName evidence="3">Ldh family oxidoreductase</fullName>
    </submittedName>
</protein>
<comment type="caution">
    <text evidence="3">The sequence shown here is derived from an EMBL/GenBank/DDBJ whole genome shotgun (WGS) entry which is preliminary data.</text>
</comment>
<accession>A0ABU8VPE5</accession>
<reference evidence="3 4" key="1">
    <citation type="submission" date="2024-03" db="EMBL/GenBank/DDBJ databases">
        <title>Novel species of the genus Variovorax.</title>
        <authorList>
            <person name="Liu Q."/>
            <person name="Xin Y.-H."/>
        </authorList>
    </citation>
    <scope>NUCLEOTIDE SEQUENCE [LARGE SCALE GENOMIC DNA]</scope>
    <source>
        <strain evidence="3 4">KACC 18899</strain>
    </source>
</reference>
<dbReference type="InterPro" id="IPR043143">
    <property type="entry name" value="Mal/L-sulf/L-lact_DH-like_NADP"/>
</dbReference>